<keyword evidence="2" id="KW-0812">Transmembrane</keyword>
<dbReference type="KEGG" id="mvc:MSVAZ_2519"/>
<organism evidence="3 4">
    <name type="scientific">Methanosarcina vacuolata Z-761</name>
    <dbReference type="NCBI Taxonomy" id="1434123"/>
    <lineage>
        <taxon>Archaea</taxon>
        <taxon>Methanobacteriati</taxon>
        <taxon>Methanobacteriota</taxon>
        <taxon>Stenosarchaea group</taxon>
        <taxon>Methanomicrobia</taxon>
        <taxon>Methanosarcinales</taxon>
        <taxon>Methanosarcinaceae</taxon>
        <taxon>Methanosarcina</taxon>
    </lineage>
</organism>
<name>A0A0E3Q7A5_9EURY</name>
<evidence type="ECO:0000313" key="4">
    <source>
        <dbReference type="Proteomes" id="UP000033096"/>
    </source>
</evidence>
<keyword evidence="4" id="KW-1185">Reference proteome</keyword>
<protein>
    <submittedName>
        <fullName evidence="3">Uncharacterized protein</fullName>
    </submittedName>
</protein>
<dbReference type="HOGENOM" id="CLU_747250_0_0_2"/>
<dbReference type="EMBL" id="CP009520">
    <property type="protein sequence ID" value="AKB44788.1"/>
    <property type="molecule type" value="Genomic_DNA"/>
</dbReference>
<evidence type="ECO:0000256" key="2">
    <source>
        <dbReference type="SAM" id="Phobius"/>
    </source>
</evidence>
<keyword evidence="2" id="KW-0472">Membrane</keyword>
<feature type="region of interest" description="Disordered" evidence="1">
    <location>
        <begin position="341"/>
        <end position="360"/>
    </location>
</feature>
<accession>A0A0E3Q7A5</accession>
<dbReference type="RefSeq" id="WP_048121726.1">
    <property type="nucleotide sequence ID" value="NZ_CP009520.1"/>
</dbReference>
<dbReference type="PATRIC" id="fig|1434123.4.peg.3077"/>
<reference evidence="3 4" key="1">
    <citation type="submission" date="2014-07" db="EMBL/GenBank/DDBJ databases">
        <title>Methanogenic archaea and the global carbon cycle.</title>
        <authorList>
            <person name="Henriksen J.R."/>
            <person name="Luke J."/>
            <person name="Reinhart S."/>
            <person name="Benedict M.N."/>
            <person name="Youngblut N.D."/>
            <person name="Metcalf M.E."/>
            <person name="Whitaker R.J."/>
            <person name="Metcalf W.W."/>
        </authorList>
    </citation>
    <scope>NUCLEOTIDE SEQUENCE [LARGE SCALE GENOMIC DNA]</scope>
    <source>
        <strain evidence="3 4">Z-761</strain>
    </source>
</reference>
<keyword evidence="2" id="KW-1133">Transmembrane helix</keyword>
<dbReference type="STRING" id="1434123.MSVAZ_2519"/>
<gene>
    <name evidence="3" type="ORF">MSVAZ_2519</name>
</gene>
<proteinExistence type="predicted"/>
<sequence>MKSILFVLALLLLSAFQVSAANATQTNGTGPARIVELYSDLESFDVTLYSAQPEKNLTLETSLIRPGRGSEEAISTQEFLTGSFPANTRVTKVGFWDVRNPERGAYTLRARLMEQGQVLSESKYEFVYGSNSASRLQVDDLVPNSEGISVVLSPNQASLFDIEYMLVNGHDVIYETKTEKVSLTSVPEAFSASWGTLLENNNEYAGRVKVHVYSPDQGFIVSTERFTARDNAEITDIYEDETGASATVLGRSQVPFEGNLVFSAYKLNANSEKGNDDLIESVQQRVPVLLNNDDETVEVAWKERLTEGVYRLKIELIGNDGDVIERKETIIESDLSLINESKTVPDTGNETSDKNDGNGITGSSVIAGTTGLAMVFAFFKIHNKKSKRP</sequence>
<dbReference type="GeneID" id="24811010"/>
<feature type="compositionally biased region" description="Polar residues" evidence="1">
    <location>
        <begin position="341"/>
        <end position="350"/>
    </location>
</feature>
<dbReference type="Proteomes" id="UP000033096">
    <property type="component" value="Chromosome"/>
</dbReference>
<evidence type="ECO:0000313" key="3">
    <source>
        <dbReference type="EMBL" id="AKB44788.1"/>
    </source>
</evidence>
<feature type="transmembrane region" description="Helical" evidence="2">
    <location>
        <begin position="359"/>
        <end position="379"/>
    </location>
</feature>
<evidence type="ECO:0000256" key="1">
    <source>
        <dbReference type="SAM" id="MobiDB-lite"/>
    </source>
</evidence>
<dbReference type="AlphaFoldDB" id="A0A0E3Q7A5"/>